<evidence type="ECO:0000256" key="1">
    <source>
        <dbReference type="SAM" id="MobiDB-lite"/>
    </source>
</evidence>
<dbReference type="PANTHER" id="PTHR34189">
    <property type="entry name" value="TRANSMEMBRANE PROTEIN"/>
    <property type="match status" value="1"/>
</dbReference>
<dbReference type="AlphaFoldDB" id="A0A200QJG5"/>
<evidence type="ECO:0000313" key="3">
    <source>
        <dbReference type="Proteomes" id="UP000195402"/>
    </source>
</evidence>
<dbReference type="PANTHER" id="PTHR34189:SF4">
    <property type="entry name" value="TRANSMEMBRANE PROTEIN"/>
    <property type="match status" value="1"/>
</dbReference>
<dbReference type="FunCoup" id="A0A200QJG5">
    <property type="interactions" value="40"/>
</dbReference>
<organism evidence="2 3">
    <name type="scientific">Macleaya cordata</name>
    <name type="common">Five-seeded plume-poppy</name>
    <name type="synonym">Bocconia cordata</name>
    <dbReference type="NCBI Taxonomy" id="56857"/>
    <lineage>
        <taxon>Eukaryota</taxon>
        <taxon>Viridiplantae</taxon>
        <taxon>Streptophyta</taxon>
        <taxon>Embryophyta</taxon>
        <taxon>Tracheophyta</taxon>
        <taxon>Spermatophyta</taxon>
        <taxon>Magnoliopsida</taxon>
        <taxon>Ranunculales</taxon>
        <taxon>Papaveraceae</taxon>
        <taxon>Papaveroideae</taxon>
        <taxon>Macleaya</taxon>
    </lineage>
</organism>
<proteinExistence type="predicted"/>
<comment type="caution">
    <text evidence="2">The sequence shown here is derived from an EMBL/GenBank/DDBJ whole genome shotgun (WGS) entry which is preliminary data.</text>
</comment>
<protein>
    <recommendedName>
        <fullName evidence="4">Transmembrane protein</fullName>
    </recommendedName>
</protein>
<dbReference type="OrthoDB" id="759788at2759"/>
<feature type="region of interest" description="Disordered" evidence="1">
    <location>
        <begin position="116"/>
        <end position="143"/>
    </location>
</feature>
<accession>A0A200QJG5</accession>
<gene>
    <name evidence="2" type="ORF">BVC80_8969g9</name>
</gene>
<dbReference type="STRING" id="56857.A0A200QJG5"/>
<dbReference type="Proteomes" id="UP000195402">
    <property type="component" value="Unassembled WGS sequence"/>
</dbReference>
<evidence type="ECO:0000313" key="2">
    <source>
        <dbReference type="EMBL" id="OVA10584.1"/>
    </source>
</evidence>
<dbReference type="InParanoid" id="A0A200QJG5"/>
<sequence>MHRSASTSRASEEFFIHAASPSSKTSPGLRTLDTNELPVYDPNSDVAKKEKMRIKFAENAVHVIPLVLVLCAITLWFFSSTEVEMVNKDSSIVARIEGLTIDGDIDVHGSGTGLLSSLEQEDLDPPKKVANHKSGRVSRGKSG</sequence>
<feature type="compositionally biased region" description="Basic residues" evidence="1">
    <location>
        <begin position="129"/>
        <end position="143"/>
    </location>
</feature>
<keyword evidence="3" id="KW-1185">Reference proteome</keyword>
<dbReference type="EMBL" id="MVGT01001879">
    <property type="protein sequence ID" value="OVA10584.1"/>
    <property type="molecule type" value="Genomic_DNA"/>
</dbReference>
<dbReference type="OMA" id="TYDPIVE"/>
<evidence type="ECO:0008006" key="4">
    <source>
        <dbReference type="Google" id="ProtNLM"/>
    </source>
</evidence>
<name>A0A200QJG5_MACCD</name>
<reference evidence="2 3" key="1">
    <citation type="journal article" date="2017" name="Mol. Plant">
        <title>The Genome of Medicinal Plant Macleaya cordata Provides New Insights into Benzylisoquinoline Alkaloids Metabolism.</title>
        <authorList>
            <person name="Liu X."/>
            <person name="Liu Y."/>
            <person name="Huang P."/>
            <person name="Ma Y."/>
            <person name="Qing Z."/>
            <person name="Tang Q."/>
            <person name="Cao H."/>
            <person name="Cheng P."/>
            <person name="Zheng Y."/>
            <person name="Yuan Z."/>
            <person name="Zhou Y."/>
            <person name="Liu J."/>
            <person name="Tang Z."/>
            <person name="Zhuo Y."/>
            <person name="Zhang Y."/>
            <person name="Yu L."/>
            <person name="Huang J."/>
            <person name="Yang P."/>
            <person name="Peng Q."/>
            <person name="Zhang J."/>
            <person name="Jiang W."/>
            <person name="Zhang Z."/>
            <person name="Lin K."/>
            <person name="Ro D.K."/>
            <person name="Chen X."/>
            <person name="Xiong X."/>
            <person name="Shang Y."/>
            <person name="Huang S."/>
            <person name="Zeng J."/>
        </authorList>
    </citation>
    <scope>NUCLEOTIDE SEQUENCE [LARGE SCALE GENOMIC DNA]</scope>
    <source>
        <strain evidence="3">cv. BLH2017</strain>
        <tissue evidence="2">Root</tissue>
    </source>
</reference>